<protein>
    <submittedName>
        <fullName evidence="1">BACON domain-containing protein</fullName>
    </submittedName>
</protein>
<dbReference type="PROSITE" id="PS51257">
    <property type="entry name" value="PROKAR_LIPOPROTEIN"/>
    <property type="match status" value="1"/>
</dbReference>
<comment type="caution">
    <text evidence="1">The sequence shown here is derived from an EMBL/GenBank/DDBJ whole genome shotgun (WGS) entry which is preliminary data.</text>
</comment>
<feature type="non-terminal residue" evidence="1">
    <location>
        <position position="186"/>
    </location>
</feature>
<evidence type="ECO:0000313" key="1">
    <source>
        <dbReference type="EMBL" id="MBO8482969.1"/>
    </source>
</evidence>
<dbReference type="EMBL" id="JADILV010000018">
    <property type="protein sequence ID" value="MBO8482969.1"/>
    <property type="molecule type" value="Genomic_DNA"/>
</dbReference>
<dbReference type="AlphaFoldDB" id="A0A940DQ44"/>
<evidence type="ECO:0000313" key="2">
    <source>
        <dbReference type="Proteomes" id="UP000725002"/>
    </source>
</evidence>
<reference evidence="1" key="1">
    <citation type="submission" date="2020-10" db="EMBL/GenBank/DDBJ databases">
        <authorList>
            <person name="Gilroy R."/>
        </authorList>
    </citation>
    <scope>NUCLEOTIDE SEQUENCE</scope>
    <source>
        <strain evidence="1">G3-8215</strain>
    </source>
</reference>
<organism evidence="1 2">
    <name type="scientific">Candidatus Cryptobacteroides avicola</name>
    <dbReference type="NCBI Taxonomy" id="2840757"/>
    <lineage>
        <taxon>Bacteria</taxon>
        <taxon>Pseudomonadati</taxon>
        <taxon>Bacteroidota</taxon>
        <taxon>Bacteroidia</taxon>
        <taxon>Bacteroidales</taxon>
        <taxon>Candidatus Cryptobacteroides</taxon>
    </lineage>
</organism>
<reference evidence="1" key="2">
    <citation type="journal article" date="2021" name="PeerJ">
        <title>Extensive microbial diversity within the chicken gut microbiome revealed by metagenomics and culture.</title>
        <authorList>
            <person name="Gilroy R."/>
            <person name="Ravi A."/>
            <person name="Getino M."/>
            <person name="Pursley I."/>
            <person name="Horton D.L."/>
            <person name="Alikhan N.F."/>
            <person name="Baker D."/>
            <person name="Gharbi K."/>
            <person name="Hall N."/>
            <person name="Watson M."/>
            <person name="Adriaenssens E.M."/>
            <person name="Foster-Nyarko E."/>
            <person name="Jarju S."/>
            <person name="Secka A."/>
            <person name="Antonio M."/>
            <person name="Oren A."/>
            <person name="Chaudhuri R.R."/>
            <person name="La Ragione R."/>
            <person name="Hildebrand F."/>
            <person name="Pallen M.J."/>
        </authorList>
    </citation>
    <scope>NUCLEOTIDE SEQUENCE</scope>
    <source>
        <strain evidence="1">G3-8215</strain>
    </source>
</reference>
<accession>A0A940DQ44</accession>
<dbReference type="Proteomes" id="UP000725002">
    <property type="component" value="Unassembled WGS sequence"/>
</dbReference>
<sequence length="186" mass="21143">MKRFFTVWPSLAILFLLFSCNKDNGRETGPLKFELSSTEMSVSNEGGQYQMLYTLENPVDTASVRASCVESWVYGFTDAGNAVTFFVAANEVDSVRTANVVVRYMDVTCEFTVTQEASPVPPAPSFEITIKDVTYNSCSYEVIPSDKEMTYIPDRCSRLTYWDLFTPEETPDRFIQEQLDYLQGWS</sequence>
<gene>
    <name evidence="1" type="ORF">IAB75_02470</name>
</gene>
<proteinExistence type="predicted"/>
<name>A0A940DQ44_9BACT</name>